<comment type="caution">
    <text evidence="2">The sequence shown here is derived from an EMBL/GenBank/DDBJ whole genome shotgun (WGS) entry which is preliminary data.</text>
</comment>
<evidence type="ECO:0000313" key="3">
    <source>
        <dbReference type="Proteomes" id="UP001061282"/>
    </source>
</evidence>
<feature type="chain" id="PRO_5039926971" evidence="1">
    <location>
        <begin position="20"/>
        <end position="168"/>
    </location>
</feature>
<name>A0A9J6QNG5_9ENTR</name>
<dbReference type="RefSeq" id="WP_271268340.1">
    <property type="nucleotide sequence ID" value="NZ_JAMGZJ010000076.1"/>
</dbReference>
<reference evidence="2" key="1">
    <citation type="submission" date="2022-05" db="EMBL/GenBank/DDBJ databases">
        <title>Description of a novel species of Leclercia; Leclercia tamurae and the Proposal for a Novel Genus Silvania gen. nov. Containing Two Novel Species Silvania hatchlandensis sp. nov. and Silvania confinis sp. nov. Isolated from the Rhizosphere of Oak.</title>
        <authorList>
            <person name="Maddock D.W."/>
            <person name="Brady C.L."/>
            <person name="Denman S."/>
            <person name="Arnold D."/>
        </authorList>
    </citation>
    <scope>NUCLEOTIDE SEQUENCE</scope>
    <source>
        <strain evidence="2">H4N4</strain>
    </source>
</reference>
<dbReference type="Pfam" id="PF06551">
    <property type="entry name" value="DUF1120"/>
    <property type="match status" value="1"/>
</dbReference>
<organism evidence="2 3">
    <name type="scientific">Silvania confinis</name>
    <dbReference type="NCBI Taxonomy" id="2926470"/>
    <lineage>
        <taxon>Bacteria</taxon>
        <taxon>Pseudomonadati</taxon>
        <taxon>Pseudomonadota</taxon>
        <taxon>Gammaproteobacteria</taxon>
        <taxon>Enterobacterales</taxon>
        <taxon>Enterobacteriaceae</taxon>
        <taxon>Silvania</taxon>
    </lineage>
</organism>
<dbReference type="EMBL" id="JAMGZJ010000076">
    <property type="protein sequence ID" value="MCU6669789.1"/>
    <property type="molecule type" value="Genomic_DNA"/>
</dbReference>
<protein>
    <submittedName>
        <fullName evidence="2">DUF1120 domain-containing protein</fullName>
    </submittedName>
</protein>
<proteinExistence type="predicted"/>
<feature type="signal peptide" evidence="1">
    <location>
        <begin position="1"/>
        <end position="19"/>
    </location>
</feature>
<keyword evidence="1" id="KW-0732">Signal</keyword>
<keyword evidence="3" id="KW-1185">Reference proteome</keyword>
<evidence type="ECO:0000313" key="2">
    <source>
        <dbReference type="EMBL" id="MCU6669789.1"/>
    </source>
</evidence>
<dbReference type="InterPro" id="IPR010546">
    <property type="entry name" value="DUF1120"/>
</dbReference>
<dbReference type="Proteomes" id="UP001061282">
    <property type="component" value="Unassembled WGS sequence"/>
</dbReference>
<accession>A0A9J6QNG5</accession>
<sequence>MRYTVTVLSSLLLCMPAWASDSVSIDFDVSVQAAACTPTLSHNGIADYGTSRVAALSTRTFTQIGTRDITLSIQCESATGIAITARDSRASSVISGIDDRGTEGARFQINGGGYVSDKARLFGLGVGADKKPIGSYAIQIIADKVTAIDGEQSVWIWGGRPVKMVPGK</sequence>
<gene>
    <name evidence="2" type="ORF">M8013_13650</name>
</gene>
<evidence type="ECO:0000256" key="1">
    <source>
        <dbReference type="SAM" id="SignalP"/>
    </source>
</evidence>
<dbReference type="AlphaFoldDB" id="A0A9J6QNG5"/>